<sequence length="62" mass="7216">MISSDEIEYVYSNEFSFEYSLLCASQSSIASFQETPTSIHKGTKRKDFNFLTKKKFDFITND</sequence>
<protein>
    <submittedName>
        <fullName evidence="1">Uncharacterized protein</fullName>
    </submittedName>
</protein>
<proteinExistence type="predicted"/>
<name>A0A3M7QYS9_BRAPC</name>
<gene>
    <name evidence="1" type="ORF">BpHYR1_051083</name>
</gene>
<evidence type="ECO:0000313" key="1">
    <source>
        <dbReference type="EMBL" id="RNA16115.1"/>
    </source>
</evidence>
<dbReference type="Proteomes" id="UP000276133">
    <property type="component" value="Unassembled WGS sequence"/>
</dbReference>
<dbReference type="AlphaFoldDB" id="A0A3M7QYS9"/>
<organism evidence="1 2">
    <name type="scientific">Brachionus plicatilis</name>
    <name type="common">Marine rotifer</name>
    <name type="synonym">Brachionus muelleri</name>
    <dbReference type="NCBI Taxonomy" id="10195"/>
    <lineage>
        <taxon>Eukaryota</taxon>
        <taxon>Metazoa</taxon>
        <taxon>Spiralia</taxon>
        <taxon>Gnathifera</taxon>
        <taxon>Rotifera</taxon>
        <taxon>Eurotatoria</taxon>
        <taxon>Monogononta</taxon>
        <taxon>Pseudotrocha</taxon>
        <taxon>Ploima</taxon>
        <taxon>Brachionidae</taxon>
        <taxon>Brachionus</taxon>
    </lineage>
</organism>
<evidence type="ECO:0000313" key="2">
    <source>
        <dbReference type="Proteomes" id="UP000276133"/>
    </source>
</evidence>
<dbReference type="EMBL" id="REGN01004808">
    <property type="protein sequence ID" value="RNA16115.1"/>
    <property type="molecule type" value="Genomic_DNA"/>
</dbReference>
<reference evidence="1 2" key="1">
    <citation type="journal article" date="2018" name="Sci. Rep.">
        <title>Genomic signatures of local adaptation to the degree of environmental predictability in rotifers.</title>
        <authorList>
            <person name="Franch-Gras L."/>
            <person name="Hahn C."/>
            <person name="Garcia-Roger E.M."/>
            <person name="Carmona M.J."/>
            <person name="Serra M."/>
            <person name="Gomez A."/>
        </authorList>
    </citation>
    <scope>NUCLEOTIDE SEQUENCE [LARGE SCALE GENOMIC DNA]</scope>
    <source>
        <strain evidence="1">HYR1</strain>
    </source>
</reference>
<keyword evidence="2" id="KW-1185">Reference proteome</keyword>
<comment type="caution">
    <text evidence="1">The sequence shown here is derived from an EMBL/GenBank/DDBJ whole genome shotgun (WGS) entry which is preliminary data.</text>
</comment>
<accession>A0A3M7QYS9</accession>